<gene>
    <name evidence="3" type="ORF">TL16_g03900</name>
</gene>
<proteinExistence type="predicted"/>
<keyword evidence="2" id="KW-1133">Transmembrane helix</keyword>
<evidence type="ECO:0000313" key="4">
    <source>
        <dbReference type="Proteomes" id="UP001162640"/>
    </source>
</evidence>
<comment type="caution">
    <text evidence="3">The sequence shown here is derived from an EMBL/GenBank/DDBJ whole genome shotgun (WGS) entry which is preliminary data.</text>
</comment>
<dbReference type="Proteomes" id="UP001162640">
    <property type="component" value="Unassembled WGS sequence"/>
</dbReference>
<organism evidence="3 4">
    <name type="scientific">Triparma laevis f. inornata</name>
    <dbReference type="NCBI Taxonomy" id="1714386"/>
    <lineage>
        <taxon>Eukaryota</taxon>
        <taxon>Sar</taxon>
        <taxon>Stramenopiles</taxon>
        <taxon>Ochrophyta</taxon>
        <taxon>Bolidophyceae</taxon>
        <taxon>Parmales</taxon>
        <taxon>Triparmaceae</taxon>
        <taxon>Triparma</taxon>
    </lineage>
</organism>
<reference evidence="4" key="1">
    <citation type="journal article" date="2023" name="Commun. Biol.">
        <title>Genome analysis of Parmales, the sister group of diatoms, reveals the evolutionary specialization of diatoms from phago-mixotrophs to photoautotrophs.</title>
        <authorList>
            <person name="Ban H."/>
            <person name="Sato S."/>
            <person name="Yoshikawa S."/>
            <person name="Yamada K."/>
            <person name="Nakamura Y."/>
            <person name="Ichinomiya M."/>
            <person name="Sato N."/>
            <person name="Blanc-Mathieu R."/>
            <person name="Endo H."/>
            <person name="Kuwata A."/>
            <person name="Ogata H."/>
        </authorList>
    </citation>
    <scope>NUCLEOTIDE SEQUENCE [LARGE SCALE GENOMIC DNA]</scope>
</reference>
<dbReference type="EMBL" id="BLQM01000105">
    <property type="protein sequence ID" value="GMH64168.1"/>
    <property type="molecule type" value="Genomic_DNA"/>
</dbReference>
<evidence type="ECO:0000256" key="2">
    <source>
        <dbReference type="SAM" id="Phobius"/>
    </source>
</evidence>
<keyword evidence="2" id="KW-0812">Transmembrane</keyword>
<evidence type="ECO:0000256" key="1">
    <source>
        <dbReference type="SAM" id="MobiDB-lite"/>
    </source>
</evidence>
<evidence type="ECO:0000313" key="3">
    <source>
        <dbReference type="EMBL" id="GMH64168.1"/>
    </source>
</evidence>
<feature type="compositionally biased region" description="Basic and acidic residues" evidence="1">
    <location>
        <begin position="54"/>
        <end position="71"/>
    </location>
</feature>
<feature type="transmembrane region" description="Helical" evidence="2">
    <location>
        <begin position="102"/>
        <end position="121"/>
    </location>
</feature>
<dbReference type="AlphaFoldDB" id="A0A9W7E6C1"/>
<keyword evidence="2" id="KW-0472">Membrane</keyword>
<sequence length="127" mass="14565">MFVRLAMRRRSKIHTKFDVEFCKSTEVQLKSIGVEWEELWLTAEEKSTVKMYRETGRWTEEEDRDEGKRDEREEEEKDEGVKVSKVVDEEDGGESNGTLRGVLVGAVGVGVLGGAILYLLANRKRRS</sequence>
<feature type="region of interest" description="Disordered" evidence="1">
    <location>
        <begin position="54"/>
        <end position="97"/>
    </location>
</feature>
<name>A0A9W7E6C1_9STRA</name>
<accession>A0A9W7E6C1</accession>
<protein>
    <submittedName>
        <fullName evidence="3">Uncharacterized protein</fullName>
    </submittedName>
</protein>